<dbReference type="KEGG" id="tet:TTHERM_00469080"/>
<evidence type="ECO:0000313" key="3">
    <source>
        <dbReference type="EMBL" id="EAS04859.1"/>
    </source>
</evidence>
<dbReference type="GeneID" id="7824872"/>
<feature type="compositionally biased region" description="Low complexity" evidence="2">
    <location>
        <begin position="20"/>
        <end position="31"/>
    </location>
</feature>
<feature type="compositionally biased region" description="Low complexity" evidence="2">
    <location>
        <begin position="490"/>
        <end position="513"/>
    </location>
</feature>
<dbReference type="AlphaFoldDB" id="I7MIZ2"/>
<gene>
    <name evidence="3" type="ORF">TTHERM_00469080</name>
</gene>
<feature type="coiled-coil region" evidence="1">
    <location>
        <begin position="542"/>
        <end position="576"/>
    </location>
</feature>
<feature type="compositionally biased region" description="Basic and acidic residues" evidence="2">
    <location>
        <begin position="153"/>
        <end position="164"/>
    </location>
</feature>
<dbReference type="OrthoDB" id="324717at2759"/>
<feature type="region of interest" description="Disordered" evidence="2">
    <location>
        <begin position="658"/>
        <end position="678"/>
    </location>
</feature>
<dbReference type="RefSeq" id="XP_001025104.1">
    <property type="nucleotide sequence ID" value="XM_001025104.2"/>
</dbReference>
<evidence type="ECO:0000313" key="4">
    <source>
        <dbReference type="Proteomes" id="UP000009168"/>
    </source>
</evidence>
<feature type="region of interest" description="Disordered" evidence="2">
    <location>
        <begin position="127"/>
        <end position="164"/>
    </location>
</feature>
<dbReference type="eggNOG" id="ENOG502SSUH">
    <property type="taxonomic scope" value="Eukaryota"/>
</dbReference>
<feature type="compositionally biased region" description="Low complexity" evidence="2">
    <location>
        <begin position="73"/>
        <end position="93"/>
    </location>
</feature>
<evidence type="ECO:0000256" key="2">
    <source>
        <dbReference type="SAM" id="MobiDB-lite"/>
    </source>
</evidence>
<accession>I7MIZ2</accession>
<proteinExistence type="predicted"/>
<dbReference type="OMA" id="TKQQDCL"/>
<keyword evidence="4" id="KW-1185">Reference proteome</keyword>
<sequence>MSEGTFGLTGVDIEQKQKAQEQQQQSLPQKKTVGAILPKKNEDKKEGIESSQKSNTKFPPIEQKKPNNQTSTGQVGNQQQAAQNGQQQQQMGQTNMLMSKSIRAKSSKSLVNVRKIDNLKTFIDQERQLQSGNDKMSRNNKKSDVNMNTSYSKRLEQEREKKEKRNQFLEGYRRKIEQDFDLLYKNDNYDNVVSQLKVLENKQKLQGEIRRNEDMLNKDQKEYNQIKYEIEQRQKQLNAIKNQIENLRHVFSTEEEKQKLYDQDQLYQDYDQKYEDEQMVFMSLKHMMQTRKKLLLEEKERSEKMYAEYKGLVSLASGYEEQVLKGQQKHNTLQKKISHYSSLNAFNLNPRFQELLEDELSEFEDKNALHEIFKHEQERKDELVRLEKETKKQELEQLHLEKQKQQDKIKQEQRQMEQILNQKRKNMEELLKISCVSDISELQDRKIFLEKSNRNLKKFEEEFQEAIDNQKLEIEHLKRQLNELKYIQKESQNNKKSQQQQQQAAAPSQEEQNTQQAKQNPKGDDKTLQVIDEENLTANVNIEKFEQVLIEETDRLQDKENQVKKLERVVDEICLVFSRILYQLQPQNQKNKNIEVSRKDLTNQITICGLKLEKIISFLAKKKDSLRVESINTDADNFQPPEYVGINPLSYLRQRDVEEQREYEENQDPKFEYKEDDPNEFEAEAYLSQMRNKIHNNNFGDERDKEFSDD</sequence>
<evidence type="ECO:0000256" key="1">
    <source>
        <dbReference type="SAM" id="Coils"/>
    </source>
</evidence>
<dbReference type="InParanoid" id="I7MIZ2"/>
<name>I7MIZ2_TETTS</name>
<feature type="compositionally biased region" description="Basic and acidic residues" evidence="2">
    <location>
        <begin position="135"/>
        <end position="144"/>
    </location>
</feature>
<dbReference type="Proteomes" id="UP000009168">
    <property type="component" value="Unassembled WGS sequence"/>
</dbReference>
<feature type="coiled-coil region" evidence="1">
    <location>
        <begin position="202"/>
        <end position="257"/>
    </location>
</feature>
<organism evidence="3 4">
    <name type="scientific">Tetrahymena thermophila (strain SB210)</name>
    <dbReference type="NCBI Taxonomy" id="312017"/>
    <lineage>
        <taxon>Eukaryota</taxon>
        <taxon>Sar</taxon>
        <taxon>Alveolata</taxon>
        <taxon>Ciliophora</taxon>
        <taxon>Intramacronucleata</taxon>
        <taxon>Oligohymenophorea</taxon>
        <taxon>Hymenostomatida</taxon>
        <taxon>Tetrahymenina</taxon>
        <taxon>Tetrahymenidae</taxon>
        <taxon>Tetrahymena</taxon>
    </lineage>
</organism>
<keyword evidence="1" id="KW-0175">Coiled coil</keyword>
<dbReference type="HOGENOM" id="CLU_389106_0_0_1"/>
<feature type="region of interest" description="Disordered" evidence="2">
    <location>
        <begin position="490"/>
        <end position="526"/>
    </location>
</feature>
<dbReference type="EMBL" id="GG662441">
    <property type="protein sequence ID" value="EAS04859.1"/>
    <property type="molecule type" value="Genomic_DNA"/>
</dbReference>
<feature type="compositionally biased region" description="Basic and acidic residues" evidence="2">
    <location>
        <begin position="39"/>
        <end position="48"/>
    </location>
</feature>
<dbReference type="STRING" id="312017.I7MIZ2"/>
<feature type="region of interest" description="Disordered" evidence="2">
    <location>
        <begin position="1"/>
        <end position="94"/>
    </location>
</feature>
<reference evidence="4" key="1">
    <citation type="journal article" date="2006" name="PLoS Biol.">
        <title>Macronuclear genome sequence of the ciliate Tetrahymena thermophila, a model eukaryote.</title>
        <authorList>
            <person name="Eisen J.A."/>
            <person name="Coyne R.S."/>
            <person name="Wu M."/>
            <person name="Wu D."/>
            <person name="Thiagarajan M."/>
            <person name="Wortman J.R."/>
            <person name="Badger J.H."/>
            <person name="Ren Q."/>
            <person name="Amedeo P."/>
            <person name="Jones K.M."/>
            <person name="Tallon L.J."/>
            <person name="Delcher A.L."/>
            <person name="Salzberg S.L."/>
            <person name="Silva J.C."/>
            <person name="Haas B.J."/>
            <person name="Majoros W.H."/>
            <person name="Farzad M."/>
            <person name="Carlton J.M."/>
            <person name="Smith R.K. Jr."/>
            <person name="Garg J."/>
            <person name="Pearlman R.E."/>
            <person name="Karrer K.M."/>
            <person name="Sun L."/>
            <person name="Manning G."/>
            <person name="Elde N.C."/>
            <person name="Turkewitz A.P."/>
            <person name="Asai D.J."/>
            <person name="Wilkes D.E."/>
            <person name="Wang Y."/>
            <person name="Cai H."/>
            <person name="Collins K."/>
            <person name="Stewart B.A."/>
            <person name="Lee S.R."/>
            <person name="Wilamowska K."/>
            <person name="Weinberg Z."/>
            <person name="Ruzzo W.L."/>
            <person name="Wloga D."/>
            <person name="Gaertig J."/>
            <person name="Frankel J."/>
            <person name="Tsao C.-C."/>
            <person name="Gorovsky M.A."/>
            <person name="Keeling P.J."/>
            <person name="Waller R.F."/>
            <person name="Patron N.J."/>
            <person name="Cherry J.M."/>
            <person name="Stover N.A."/>
            <person name="Krieger C.J."/>
            <person name="del Toro C."/>
            <person name="Ryder H.F."/>
            <person name="Williamson S.C."/>
            <person name="Barbeau R.A."/>
            <person name="Hamilton E.P."/>
            <person name="Orias E."/>
        </authorList>
    </citation>
    <scope>NUCLEOTIDE SEQUENCE [LARGE SCALE GENOMIC DNA]</scope>
    <source>
        <strain evidence="4">SB210</strain>
    </source>
</reference>
<protein>
    <submittedName>
        <fullName evidence="3">Uncharacterized protein</fullName>
    </submittedName>
</protein>
<feature type="compositionally biased region" description="Basic and acidic residues" evidence="2">
    <location>
        <begin position="658"/>
        <end position="673"/>
    </location>
</feature>